<sequence length="1055" mass="120292">MSTIINTYPVFESNQVLTSKQMNSLVGYLEQQTRLTRARLIGMGVVCGLNVSYDSTANELTVSKGTAITSEGFLIALGDCVTVKYRPYQLPPTTIYEPFVDASNKQDVELFELLTDEADDGPEVVLLNDETFLANKVVLLFVEIFDKDLKSCLGKSCDELGKERNLTIRKLLISTADLQKVWDRTNTGKLDAVFPEKYELPNINLPRVLFDSGAANSSDYMEFSKQYADAVLAVFDPLMEALAETYNIYRPLLLNSYDEQNPFETNPLQDKIGAIHNFLEDADPTYNDYLGVQYVYDLFLDLILAYREFKSAAFDLMSECTPDMSRFPKHVMIGRALGDDSSLCEQSEYRHHFVQPPIYNNQKQLLKKTVSLHNRMVLMLESFDIARINGLGKISYPIRITPSLEKRSSLSSRSVPWYYDLNVESFYPALGGLMDYWNFDVSRKCPFEEDGLVLNYEDQSADQSVRESKLFTPLYYDLQDYSFFRIEGYINKSVTDAISTITELKKQFNLPFDLISLQLDATAGKLALDYSCGFEDLQEEYRFARFGLCSVIRDLEVLYKYVEQNQDSLFDGDNNGEAKEILQHIKELLDMLLRLCDVLTECLEDFDFEKFRDTYKKILQYIIDFFLVDQDLLNEISIKKGDEKEQIPLINGMIQRLFPLAHKFVDLLFFLKFYRIYYAFKRREFYLQKETQVFSGFIQKHPGVEHQAGVRKGGTFILVYRNSEDNSVIADFTLPYICCGKDNCVPMCDDGSFIQNLKPFARPDYAVTTIGIPVDIDVSINDYQLGKDEFVIEAEKTSEFGGEISQNSESGPLTYQPKEEFSGVDTFSYTITNKTNGLSDKAKVTIRVKSPDSESQACYTIPILQCWGIEFVQDALKRRDIKVSDGDDIFQLLLDSLRSTAGFTEDEIRGGTLEGNEARTRLVNCLGLPTTPNTTYDERGQLILEYQKANCGGAQAATTECFGRDILLKWGTERVMRFLAMIILDPGQDPIATLLAYLKSNRGFSPQEMDFLVRMEWIFPLLQIITPDISGDLMDATDMKEILANYQAQHCFGSN</sequence>
<dbReference type="AlphaFoldDB" id="A0A419VYY1"/>
<proteinExistence type="predicted"/>
<evidence type="ECO:0000313" key="2">
    <source>
        <dbReference type="Proteomes" id="UP000283387"/>
    </source>
</evidence>
<comment type="caution">
    <text evidence="1">The sequence shown here is derived from an EMBL/GenBank/DDBJ whole genome shotgun (WGS) entry which is preliminary data.</text>
</comment>
<keyword evidence="2" id="KW-1185">Reference proteome</keyword>
<name>A0A419VYY1_9BACT</name>
<accession>A0A419VYY1</accession>
<organism evidence="1 2">
    <name type="scientific">Mangrovibacterium diazotrophicum</name>
    <dbReference type="NCBI Taxonomy" id="1261403"/>
    <lineage>
        <taxon>Bacteria</taxon>
        <taxon>Pseudomonadati</taxon>
        <taxon>Bacteroidota</taxon>
        <taxon>Bacteroidia</taxon>
        <taxon>Marinilabiliales</taxon>
        <taxon>Prolixibacteraceae</taxon>
        <taxon>Mangrovibacterium</taxon>
    </lineage>
</organism>
<dbReference type="OrthoDB" id="596204at2"/>
<reference evidence="1 2" key="1">
    <citation type="submission" date="2018-09" db="EMBL/GenBank/DDBJ databases">
        <title>Genomic Encyclopedia of Archaeal and Bacterial Type Strains, Phase II (KMG-II): from individual species to whole genera.</title>
        <authorList>
            <person name="Goeker M."/>
        </authorList>
    </citation>
    <scope>NUCLEOTIDE SEQUENCE [LARGE SCALE GENOMIC DNA]</scope>
    <source>
        <strain evidence="1 2">DSM 27148</strain>
    </source>
</reference>
<protein>
    <submittedName>
        <fullName evidence="1">Uncharacterized protein</fullName>
    </submittedName>
</protein>
<dbReference type="Pfam" id="PF17963">
    <property type="entry name" value="Big_9"/>
    <property type="match status" value="1"/>
</dbReference>
<dbReference type="RefSeq" id="WP_120274527.1">
    <property type="nucleotide sequence ID" value="NZ_RAPN01000002.1"/>
</dbReference>
<dbReference type="Proteomes" id="UP000283387">
    <property type="component" value="Unassembled WGS sequence"/>
</dbReference>
<evidence type="ECO:0000313" key="1">
    <source>
        <dbReference type="EMBL" id="RKD88359.1"/>
    </source>
</evidence>
<gene>
    <name evidence="1" type="ORF">BC643_3508</name>
</gene>
<dbReference type="EMBL" id="RAPN01000002">
    <property type="protein sequence ID" value="RKD88359.1"/>
    <property type="molecule type" value="Genomic_DNA"/>
</dbReference>
<dbReference type="Gene3D" id="2.60.40.3440">
    <property type="match status" value="1"/>
</dbReference>